<name>A0A839EXJ9_9GAMM</name>
<protein>
    <submittedName>
        <fullName evidence="3">Uncharacterized protein</fullName>
    </submittedName>
</protein>
<evidence type="ECO:0000313" key="3">
    <source>
        <dbReference type="EMBL" id="MBA8887363.1"/>
    </source>
</evidence>
<accession>A0A839EXJ9</accession>
<comment type="caution">
    <text evidence="3">The sequence shown here is derived from an EMBL/GenBank/DDBJ whole genome shotgun (WGS) entry which is preliminary data.</text>
</comment>
<gene>
    <name evidence="3" type="ORF">FHW12_001577</name>
</gene>
<reference evidence="3 4" key="1">
    <citation type="submission" date="2020-07" db="EMBL/GenBank/DDBJ databases">
        <title>Genomic Encyclopedia of Type Strains, Phase IV (KMG-V): Genome sequencing to study the core and pangenomes of soil and plant-associated prokaryotes.</title>
        <authorList>
            <person name="Whitman W."/>
        </authorList>
    </citation>
    <scope>NUCLEOTIDE SEQUENCE [LARGE SCALE GENOMIC DNA]</scope>
    <source>
        <strain evidence="3 4">RH2WT43</strain>
    </source>
</reference>
<keyword evidence="2" id="KW-0472">Membrane</keyword>
<feature type="compositionally biased region" description="Pro residues" evidence="1">
    <location>
        <begin position="74"/>
        <end position="85"/>
    </location>
</feature>
<evidence type="ECO:0000313" key="4">
    <source>
        <dbReference type="Proteomes" id="UP000550401"/>
    </source>
</evidence>
<feature type="transmembrane region" description="Helical" evidence="2">
    <location>
        <begin position="29"/>
        <end position="46"/>
    </location>
</feature>
<organism evidence="3 4">
    <name type="scientific">Dokdonella fugitiva</name>
    <dbReference type="NCBI Taxonomy" id="328517"/>
    <lineage>
        <taxon>Bacteria</taxon>
        <taxon>Pseudomonadati</taxon>
        <taxon>Pseudomonadota</taxon>
        <taxon>Gammaproteobacteria</taxon>
        <taxon>Lysobacterales</taxon>
        <taxon>Rhodanobacteraceae</taxon>
        <taxon>Dokdonella</taxon>
    </lineage>
</organism>
<dbReference type="EMBL" id="JACGXL010000002">
    <property type="protein sequence ID" value="MBA8887363.1"/>
    <property type="molecule type" value="Genomic_DNA"/>
</dbReference>
<proteinExistence type="predicted"/>
<keyword evidence="2" id="KW-1133">Transmembrane helix</keyword>
<dbReference type="Proteomes" id="UP000550401">
    <property type="component" value="Unassembled WGS sequence"/>
</dbReference>
<dbReference type="RefSeq" id="WP_182530442.1">
    <property type="nucleotide sequence ID" value="NZ_JACGXL010000002.1"/>
</dbReference>
<keyword evidence="4" id="KW-1185">Reference proteome</keyword>
<feature type="region of interest" description="Disordered" evidence="1">
    <location>
        <begin position="51"/>
        <end position="99"/>
    </location>
</feature>
<evidence type="ECO:0000256" key="1">
    <source>
        <dbReference type="SAM" id="MobiDB-lite"/>
    </source>
</evidence>
<evidence type="ECO:0000256" key="2">
    <source>
        <dbReference type="SAM" id="Phobius"/>
    </source>
</evidence>
<feature type="compositionally biased region" description="Polar residues" evidence="1">
    <location>
        <begin position="90"/>
        <end position="99"/>
    </location>
</feature>
<keyword evidence="2" id="KW-0812">Transmembrane</keyword>
<sequence>MIRWLLLAATILGFIFVFTTRSPTLLGVGLVLGIVGFIGFVFSLAADRVSASSRPDTAMASPTDLAAMRKPATRPLPPAPRPPASAPSSGQTSPPSAPR</sequence>
<dbReference type="AlphaFoldDB" id="A0A839EXJ9"/>